<proteinExistence type="predicted"/>
<gene>
    <name evidence="1" type="ORF">GLAREA_00898</name>
</gene>
<sequence>MQRRVPRLPDLVLGAADELAVRGVGGVAVVYDYAAEGLEGTGRVERAVCGAHPVFTGGMGDGVGRGESGG</sequence>
<evidence type="ECO:0000313" key="2">
    <source>
        <dbReference type="Proteomes" id="UP000016922"/>
    </source>
</evidence>
<keyword evidence="2" id="KW-1185">Reference proteome</keyword>
<name>S3DTK8_GLAL2</name>
<organism evidence="1 2">
    <name type="scientific">Glarea lozoyensis (strain ATCC 20868 / MF5171)</name>
    <dbReference type="NCBI Taxonomy" id="1116229"/>
    <lineage>
        <taxon>Eukaryota</taxon>
        <taxon>Fungi</taxon>
        <taxon>Dikarya</taxon>
        <taxon>Ascomycota</taxon>
        <taxon>Pezizomycotina</taxon>
        <taxon>Leotiomycetes</taxon>
        <taxon>Helotiales</taxon>
        <taxon>Helotiaceae</taxon>
        <taxon>Glarea</taxon>
    </lineage>
</organism>
<dbReference type="GeneID" id="19459956"/>
<dbReference type="EMBL" id="KE145367">
    <property type="protein sequence ID" value="EPE29738.1"/>
    <property type="molecule type" value="Genomic_DNA"/>
</dbReference>
<reference evidence="1 2" key="1">
    <citation type="journal article" date="2013" name="BMC Genomics">
        <title>Genomics-driven discovery of the pneumocandin biosynthetic gene cluster in the fungus Glarea lozoyensis.</title>
        <authorList>
            <person name="Chen L."/>
            <person name="Yue Q."/>
            <person name="Zhang X."/>
            <person name="Xiang M."/>
            <person name="Wang C."/>
            <person name="Li S."/>
            <person name="Che Y."/>
            <person name="Ortiz-Lopez F.J."/>
            <person name="Bills G.F."/>
            <person name="Liu X."/>
            <person name="An Z."/>
        </authorList>
    </citation>
    <scope>NUCLEOTIDE SEQUENCE [LARGE SCALE GENOMIC DNA]</scope>
    <source>
        <strain evidence="2">ATCC 20868 / MF5171</strain>
    </source>
</reference>
<evidence type="ECO:0000313" key="1">
    <source>
        <dbReference type="EMBL" id="EPE29738.1"/>
    </source>
</evidence>
<dbReference type="AlphaFoldDB" id="S3DTK8"/>
<accession>S3DTK8</accession>
<dbReference type="KEGG" id="glz:GLAREA_00898"/>
<dbReference type="Proteomes" id="UP000016922">
    <property type="component" value="Unassembled WGS sequence"/>
</dbReference>
<protein>
    <submittedName>
        <fullName evidence="1">Uncharacterized protein</fullName>
    </submittedName>
</protein>
<dbReference type="HOGENOM" id="CLU_2758002_0_0_1"/>
<dbReference type="RefSeq" id="XP_008083847.1">
    <property type="nucleotide sequence ID" value="XM_008085656.1"/>
</dbReference>